<dbReference type="GO" id="GO:0003677">
    <property type="term" value="F:DNA binding"/>
    <property type="evidence" value="ECO:0007669"/>
    <property type="project" value="InterPro"/>
</dbReference>
<dbReference type="InterPro" id="IPR011067">
    <property type="entry name" value="Plasmid_toxin/cell-grow_inhib"/>
</dbReference>
<dbReference type="AlphaFoldDB" id="A0A316ES72"/>
<reference evidence="2 3" key="1">
    <citation type="submission" date="2018-05" db="EMBL/GenBank/DDBJ databases">
        <title>Genomic Encyclopedia of Type Strains, Phase IV (KMG-V): Genome sequencing to study the core and pangenomes of soil and plant-associated prokaryotes.</title>
        <authorList>
            <person name="Whitman W."/>
        </authorList>
    </citation>
    <scope>NUCLEOTIDE SEQUENCE [LARGE SCALE GENOMIC DNA]</scope>
    <source>
        <strain evidence="2 3">SLV-132</strain>
    </source>
</reference>
<keyword evidence="1" id="KW-0540">Nuclease</keyword>
<sequence>MQRKTDVVEAALTRAARKAPIRGEVWWVNLDPTKGHEQAGKRPVVVLTPERFNRATDRAIVVPMTTKLATPGTQRANLQVPITSMDEPSVALPDQIVTIDWAARYAAYSGKDATDDELDEIKARVDALIG</sequence>
<evidence type="ECO:0000256" key="1">
    <source>
        <dbReference type="PIRNR" id="PIRNR033490"/>
    </source>
</evidence>
<dbReference type="PANTHER" id="PTHR33988:SF3">
    <property type="entry name" value="ENDORIBONUCLEASE TOXIN CHPB-RELATED"/>
    <property type="match status" value="1"/>
</dbReference>
<dbReference type="OrthoDB" id="9793906at2"/>
<comment type="function">
    <text evidence="1">Toxic component of a type II toxin-antitoxin (TA) system.</text>
</comment>
<dbReference type="GO" id="GO:0004521">
    <property type="term" value="F:RNA endonuclease activity"/>
    <property type="evidence" value="ECO:0007669"/>
    <property type="project" value="TreeGrafter"/>
</dbReference>
<comment type="similarity">
    <text evidence="1">Belongs to the PemK/MazF family.</text>
</comment>
<comment type="caution">
    <text evidence="2">The sequence shown here is derived from an EMBL/GenBank/DDBJ whole genome shotgun (WGS) entry which is preliminary data.</text>
</comment>
<dbReference type="SUPFAM" id="SSF50118">
    <property type="entry name" value="Cell growth inhibitor/plasmid maintenance toxic component"/>
    <property type="match status" value="1"/>
</dbReference>
<dbReference type="RefSeq" id="WP_109582923.1">
    <property type="nucleotide sequence ID" value="NZ_JACBYU010000003.1"/>
</dbReference>
<dbReference type="GO" id="GO:0016075">
    <property type="term" value="P:rRNA catabolic process"/>
    <property type="evidence" value="ECO:0007669"/>
    <property type="project" value="TreeGrafter"/>
</dbReference>
<dbReference type="Pfam" id="PF02452">
    <property type="entry name" value="PemK_toxin"/>
    <property type="match status" value="1"/>
</dbReference>
<dbReference type="Gene3D" id="2.30.30.110">
    <property type="match status" value="1"/>
</dbReference>
<dbReference type="GO" id="GO:0006402">
    <property type="term" value="P:mRNA catabolic process"/>
    <property type="evidence" value="ECO:0007669"/>
    <property type="project" value="TreeGrafter"/>
</dbReference>
<accession>A0A316ES72</accession>
<gene>
    <name evidence="2" type="ORF">C7419_10299</name>
</gene>
<dbReference type="EC" id="3.1.-.-" evidence="1"/>
<keyword evidence="3" id="KW-1185">Reference proteome</keyword>
<keyword evidence="1" id="KW-0378">Hydrolase</keyword>
<proteinExistence type="inferred from homology"/>
<dbReference type="GO" id="GO:0016787">
    <property type="term" value="F:hydrolase activity"/>
    <property type="evidence" value="ECO:0007669"/>
    <property type="project" value="UniProtKB-KW"/>
</dbReference>
<dbReference type="Proteomes" id="UP000245754">
    <property type="component" value="Unassembled WGS sequence"/>
</dbReference>
<evidence type="ECO:0000313" key="3">
    <source>
        <dbReference type="Proteomes" id="UP000245754"/>
    </source>
</evidence>
<dbReference type="PANTHER" id="PTHR33988">
    <property type="entry name" value="ENDORIBONUCLEASE MAZF-RELATED"/>
    <property type="match status" value="1"/>
</dbReference>
<dbReference type="EMBL" id="QGGT01000002">
    <property type="protein sequence ID" value="PWK34826.1"/>
    <property type="molecule type" value="Genomic_DNA"/>
</dbReference>
<dbReference type="InterPro" id="IPR003477">
    <property type="entry name" value="PemK-like"/>
</dbReference>
<organism evidence="2 3">
    <name type="scientific">Cupriavidus plantarum</name>
    <dbReference type="NCBI Taxonomy" id="942865"/>
    <lineage>
        <taxon>Bacteria</taxon>
        <taxon>Pseudomonadati</taxon>
        <taxon>Pseudomonadota</taxon>
        <taxon>Betaproteobacteria</taxon>
        <taxon>Burkholderiales</taxon>
        <taxon>Burkholderiaceae</taxon>
        <taxon>Cupriavidus</taxon>
    </lineage>
</organism>
<keyword evidence="1" id="KW-0255">Endonuclease</keyword>
<name>A0A316ES72_9BURK</name>
<dbReference type="PIRSF" id="PIRSF033490">
    <property type="entry name" value="MazF"/>
    <property type="match status" value="1"/>
</dbReference>
<protein>
    <recommendedName>
        <fullName evidence="1">mRNA interferase</fullName>
        <ecNumber evidence="1">3.1.-.-</ecNumber>
    </recommendedName>
</protein>
<evidence type="ECO:0000313" key="2">
    <source>
        <dbReference type="EMBL" id="PWK34826.1"/>
    </source>
</evidence>